<dbReference type="Gene3D" id="2.60.40.10">
    <property type="entry name" value="Immunoglobulins"/>
    <property type="match status" value="1"/>
</dbReference>
<dbReference type="InterPro" id="IPR013783">
    <property type="entry name" value="Ig-like_fold"/>
</dbReference>
<gene>
    <name evidence="2" type="ORF">E2C01_050658</name>
</gene>
<proteinExistence type="predicted"/>
<evidence type="ECO:0000313" key="2">
    <source>
        <dbReference type="EMBL" id="MPC56693.1"/>
    </source>
</evidence>
<dbReference type="InterPro" id="IPR007110">
    <property type="entry name" value="Ig-like_dom"/>
</dbReference>
<dbReference type="Proteomes" id="UP000324222">
    <property type="component" value="Unassembled WGS sequence"/>
</dbReference>
<organism evidence="2 3">
    <name type="scientific">Portunus trituberculatus</name>
    <name type="common">Swimming crab</name>
    <name type="synonym">Neptunus trituberculatus</name>
    <dbReference type="NCBI Taxonomy" id="210409"/>
    <lineage>
        <taxon>Eukaryota</taxon>
        <taxon>Metazoa</taxon>
        <taxon>Ecdysozoa</taxon>
        <taxon>Arthropoda</taxon>
        <taxon>Crustacea</taxon>
        <taxon>Multicrustacea</taxon>
        <taxon>Malacostraca</taxon>
        <taxon>Eumalacostraca</taxon>
        <taxon>Eucarida</taxon>
        <taxon>Decapoda</taxon>
        <taxon>Pleocyemata</taxon>
        <taxon>Brachyura</taxon>
        <taxon>Eubrachyura</taxon>
        <taxon>Portunoidea</taxon>
        <taxon>Portunidae</taxon>
        <taxon>Portuninae</taxon>
        <taxon>Portunus</taxon>
    </lineage>
</organism>
<feature type="domain" description="Ig-like" evidence="1">
    <location>
        <begin position="31"/>
        <end position="89"/>
    </location>
</feature>
<reference evidence="2 3" key="1">
    <citation type="submission" date="2019-05" db="EMBL/GenBank/DDBJ databases">
        <title>Another draft genome of Portunus trituberculatus and its Hox gene families provides insights of decapod evolution.</title>
        <authorList>
            <person name="Jeong J.-H."/>
            <person name="Song I."/>
            <person name="Kim S."/>
            <person name="Choi T."/>
            <person name="Kim D."/>
            <person name="Ryu S."/>
            <person name="Kim W."/>
        </authorList>
    </citation>
    <scope>NUCLEOTIDE SEQUENCE [LARGE SCALE GENOMIC DNA]</scope>
    <source>
        <tissue evidence="2">Muscle</tissue>
    </source>
</reference>
<dbReference type="OrthoDB" id="6355575at2759"/>
<comment type="caution">
    <text evidence="2">The sequence shown here is derived from an EMBL/GenBank/DDBJ whole genome shotgun (WGS) entry which is preliminary data.</text>
</comment>
<name>A0A5B7GH33_PORTR</name>
<dbReference type="InterPro" id="IPR036179">
    <property type="entry name" value="Ig-like_dom_sf"/>
</dbReference>
<evidence type="ECO:0000259" key="1">
    <source>
        <dbReference type="PROSITE" id="PS50835"/>
    </source>
</evidence>
<dbReference type="EMBL" id="VSRR010014168">
    <property type="protein sequence ID" value="MPC56693.1"/>
    <property type="molecule type" value="Genomic_DNA"/>
</dbReference>
<protein>
    <recommendedName>
        <fullName evidence="1">Ig-like domain-containing protein</fullName>
    </recommendedName>
</protein>
<evidence type="ECO:0000313" key="3">
    <source>
        <dbReference type="Proteomes" id="UP000324222"/>
    </source>
</evidence>
<dbReference type="SUPFAM" id="SSF48726">
    <property type="entry name" value="Immunoglobulin"/>
    <property type="match status" value="1"/>
</dbReference>
<keyword evidence="3" id="KW-1185">Reference proteome</keyword>
<dbReference type="PROSITE" id="PS50835">
    <property type="entry name" value="IG_LIKE"/>
    <property type="match status" value="1"/>
</dbReference>
<accession>A0A5B7GH33</accession>
<sequence length="89" mass="9548">MKGLTDFASPFRDGRELSWLADSASVSLSPPPAPLVAVYAVRGQTALLPCNLTSGDLEDPVILVLWYKNGTKTPVFRCVCVCVCVCVSM</sequence>
<dbReference type="AlphaFoldDB" id="A0A5B7GH33"/>